<gene>
    <name evidence="2" type="ORF">TSUD_277710</name>
</gene>
<feature type="transmembrane region" description="Helical" evidence="1">
    <location>
        <begin position="12"/>
        <end position="33"/>
    </location>
</feature>
<dbReference type="EMBL" id="DF973633">
    <property type="protein sequence ID" value="GAU36565.1"/>
    <property type="molecule type" value="Genomic_DNA"/>
</dbReference>
<dbReference type="AlphaFoldDB" id="A0A2Z6NL10"/>
<dbReference type="OrthoDB" id="1938131at2759"/>
<dbReference type="Proteomes" id="UP000242715">
    <property type="component" value="Unassembled WGS sequence"/>
</dbReference>
<sequence length="162" mass="18499">MLLKISSYGGTLIQCEIAIIAAMVNLLNTIWHVRNQARFSNKRITWKLAISMIIVDTTMFGNNTSKVSSNSIRDFTVLKHFKINIHNPRVPVLKEIVWHPHLPNWIKCNIDGASKDNPAELCGAMRAIEIAHQMHWNNLWMETDSAIVVSAFKNLRNPIPWS</sequence>
<dbReference type="GO" id="GO:0003676">
    <property type="term" value="F:nucleic acid binding"/>
    <property type="evidence" value="ECO:0007669"/>
    <property type="project" value="InterPro"/>
</dbReference>
<keyword evidence="1" id="KW-1133">Transmembrane helix</keyword>
<dbReference type="InterPro" id="IPR052929">
    <property type="entry name" value="RNase_H-like_EbsB-rel"/>
</dbReference>
<protein>
    <recommendedName>
        <fullName evidence="4">RNase H type-1 domain-containing protein</fullName>
    </recommendedName>
</protein>
<dbReference type="PANTHER" id="PTHR47074">
    <property type="entry name" value="BNAC02G40300D PROTEIN"/>
    <property type="match status" value="1"/>
</dbReference>
<accession>A0A2Z6NL10</accession>
<keyword evidence="1" id="KW-0812">Transmembrane</keyword>
<keyword evidence="1" id="KW-0472">Membrane</keyword>
<dbReference type="Gene3D" id="3.30.420.10">
    <property type="entry name" value="Ribonuclease H-like superfamily/Ribonuclease H"/>
    <property type="match status" value="1"/>
</dbReference>
<proteinExistence type="predicted"/>
<dbReference type="SUPFAM" id="SSF53098">
    <property type="entry name" value="Ribonuclease H-like"/>
    <property type="match status" value="1"/>
</dbReference>
<organism evidence="2 3">
    <name type="scientific">Trifolium subterraneum</name>
    <name type="common">Subterranean clover</name>
    <dbReference type="NCBI Taxonomy" id="3900"/>
    <lineage>
        <taxon>Eukaryota</taxon>
        <taxon>Viridiplantae</taxon>
        <taxon>Streptophyta</taxon>
        <taxon>Embryophyta</taxon>
        <taxon>Tracheophyta</taxon>
        <taxon>Spermatophyta</taxon>
        <taxon>Magnoliopsida</taxon>
        <taxon>eudicotyledons</taxon>
        <taxon>Gunneridae</taxon>
        <taxon>Pentapetalae</taxon>
        <taxon>rosids</taxon>
        <taxon>fabids</taxon>
        <taxon>Fabales</taxon>
        <taxon>Fabaceae</taxon>
        <taxon>Papilionoideae</taxon>
        <taxon>50 kb inversion clade</taxon>
        <taxon>NPAAA clade</taxon>
        <taxon>Hologalegina</taxon>
        <taxon>IRL clade</taxon>
        <taxon>Trifolieae</taxon>
        <taxon>Trifolium</taxon>
    </lineage>
</organism>
<dbReference type="PANTHER" id="PTHR47074:SF75">
    <property type="entry name" value="RNASE H TYPE-1 DOMAIN-CONTAINING PROTEIN"/>
    <property type="match status" value="1"/>
</dbReference>
<dbReference type="InterPro" id="IPR036397">
    <property type="entry name" value="RNaseH_sf"/>
</dbReference>
<keyword evidence="3" id="KW-1185">Reference proteome</keyword>
<reference evidence="3" key="1">
    <citation type="journal article" date="2017" name="Front. Plant Sci.">
        <title>Climate Clever Clovers: New Paradigm to Reduce the Environmental Footprint of Ruminants by Breeding Low Methanogenic Forages Utilizing Haplotype Variation.</title>
        <authorList>
            <person name="Kaur P."/>
            <person name="Appels R."/>
            <person name="Bayer P.E."/>
            <person name="Keeble-Gagnere G."/>
            <person name="Wang J."/>
            <person name="Hirakawa H."/>
            <person name="Shirasawa K."/>
            <person name="Vercoe P."/>
            <person name="Stefanova K."/>
            <person name="Durmic Z."/>
            <person name="Nichols P."/>
            <person name="Revell C."/>
            <person name="Isobe S.N."/>
            <person name="Edwards D."/>
            <person name="Erskine W."/>
        </authorList>
    </citation>
    <scope>NUCLEOTIDE SEQUENCE [LARGE SCALE GENOMIC DNA]</scope>
    <source>
        <strain evidence="3">cv. Daliak</strain>
    </source>
</reference>
<evidence type="ECO:0008006" key="4">
    <source>
        <dbReference type="Google" id="ProtNLM"/>
    </source>
</evidence>
<evidence type="ECO:0000256" key="1">
    <source>
        <dbReference type="SAM" id="Phobius"/>
    </source>
</evidence>
<dbReference type="InterPro" id="IPR012337">
    <property type="entry name" value="RNaseH-like_sf"/>
</dbReference>
<evidence type="ECO:0000313" key="3">
    <source>
        <dbReference type="Proteomes" id="UP000242715"/>
    </source>
</evidence>
<name>A0A2Z6NL10_TRISU</name>
<evidence type="ECO:0000313" key="2">
    <source>
        <dbReference type="EMBL" id="GAU36565.1"/>
    </source>
</evidence>